<proteinExistence type="predicted"/>
<evidence type="ECO:0000313" key="1">
    <source>
        <dbReference type="EMBL" id="GEU69630.1"/>
    </source>
</evidence>
<name>A0A6L2M7K7_TANCI</name>
<gene>
    <name evidence="1" type="ORF">Tci_041608</name>
</gene>
<dbReference type="AlphaFoldDB" id="A0A6L2M7K7"/>
<protein>
    <recommendedName>
        <fullName evidence="2">Reverse transcriptase domain-containing protein</fullName>
    </recommendedName>
</protein>
<dbReference type="EMBL" id="BKCJ010005970">
    <property type="protein sequence ID" value="GEU69630.1"/>
    <property type="molecule type" value="Genomic_DNA"/>
</dbReference>
<sequence length="290" mass="32801">MEELAVELESLKKFTHLQESRIRKEVLAHTGFKPMLEPGTEGWLCQGSGSIRATNLSIAPDSVEGPFSRIDSFTALYLMLTQGNQAPGMVKPKFRMKDKDIEDMTTAEYMEYKEEIKNYPHHSYDFKTNVYYDLPSLLPCFKPVQLPTICGHELLEEDIDYVLEDESGNRLKREMKRRMCGHDKEGEEDALITILKSFVGECKAVYANKCEQIKTSSNKTNKVPGVSFVEEDDIQNEEGRISRALSCQLPPKELNPGSFTLPYTIAGLNLYAMADLGASINIMPISIFEH</sequence>
<reference evidence="1" key="1">
    <citation type="journal article" date="2019" name="Sci. Rep.">
        <title>Draft genome of Tanacetum cinerariifolium, the natural source of mosquito coil.</title>
        <authorList>
            <person name="Yamashiro T."/>
            <person name="Shiraishi A."/>
            <person name="Satake H."/>
            <person name="Nakayama K."/>
        </authorList>
    </citation>
    <scope>NUCLEOTIDE SEQUENCE</scope>
</reference>
<organism evidence="1">
    <name type="scientific">Tanacetum cinerariifolium</name>
    <name type="common">Dalmatian daisy</name>
    <name type="synonym">Chrysanthemum cinerariifolium</name>
    <dbReference type="NCBI Taxonomy" id="118510"/>
    <lineage>
        <taxon>Eukaryota</taxon>
        <taxon>Viridiplantae</taxon>
        <taxon>Streptophyta</taxon>
        <taxon>Embryophyta</taxon>
        <taxon>Tracheophyta</taxon>
        <taxon>Spermatophyta</taxon>
        <taxon>Magnoliopsida</taxon>
        <taxon>eudicotyledons</taxon>
        <taxon>Gunneridae</taxon>
        <taxon>Pentapetalae</taxon>
        <taxon>asterids</taxon>
        <taxon>campanulids</taxon>
        <taxon>Asterales</taxon>
        <taxon>Asteraceae</taxon>
        <taxon>Asteroideae</taxon>
        <taxon>Anthemideae</taxon>
        <taxon>Anthemidinae</taxon>
        <taxon>Tanacetum</taxon>
    </lineage>
</organism>
<comment type="caution">
    <text evidence="1">The sequence shown here is derived from an EMBL/GenBank/DDBJ whole genome shotgun (WGS) entry which is preliminary data.</text>
</comment>
<evidence type="ECO:0008006" key="2">
    <source>
        <dbReference type="Google" id="ProtNLM"/>
    </source>
</evidence>
<accession>A0A6L2M7K7</accession>